<keyword evidence="3" id="KW-1185">Reference proteome</keyword>
<keyword evidence="1" id="KW-0472">Membrane</keyword>
<sequence length="55" mass="6789">MKNFLSKCNFDIAICIISLHIEKYEKKYLLLRKILLIWRRMVILYIHALYIKKSF</sequence>
<keyword evidence="1" id="KW-1133">Transmembrane helix</keyword>
<dbReference type="Proteomes" id="UP000005101">
    <property type="component" value="Unassembled WGS sequence"/>
</dbReference>
<keyword evidence="1" id="KW-0812">Transmembrane</keyword>
<name>A0ABN0BKD7_BACFG</name>
<reference evidence="2 3" key="1">
    <citation type="submission" date="2008-12" db="EMBL/GenBank/DDBJ databases">
        <title>Annotation of Bacteroides fragilis strain 3_1_12.</title>
        <authorList>
            <consortium name="The Broad Institute Genome Sequencing Platform"/>
            <person name="Ward D."/>
            <person name="Young S.K."/>
            <person name="Kodira C.D."/>
            <person name="Zeng Q."/>
            <person name="Koehrsen M."/>
            <person name="Alvarado L."/>
            <person name="Berlin A."/>
            <person name="Borenstein D."/>
            <person name="Chen Z."/>
            <person name="Engels R."/>
            <person name="Freedman E."/>
            <person name="Gellesch M."/>
            <person name="Goldberg J."/>
            <person name="Griggs A."/>
            <person name="Gujja S."/>
            <person name="Heiman D."/>
            <person name="Hepburn T."/>
            <person name="Howarth C."/>
            <person name="Jen D."/>
            <person name="Larson L."/>
            <person name="Lewis B."/>
            <person name="Mehta T."/>
            <person name="Park D."/>
            <person name="Pearson M."/>
            <person name="Roberts A."/>
            <person name="Saif S."/>
            <person name="Shea T."/>
            <person name="Shenoy N."/>
            <person name="Sisk P."/>
            <person name="Stolte C."/>
            <person name="Sykes S."/>
            <person name="Walk T."/>
            <person name="White J."/>
            <person name="Yandava C."/>
            <person name="Allen-Vercoe E."/>
            <person name="Strauss J."/>
            <person name="Ambrose C."/>
            <person name="Lander E."/>
            <person name="Nusbaum C."/>
            <person name="Galagan J."/>
            <person name="Birren B."/>
        </authorList>
    </citation>
    <scope>NUCLEOTIDE SEQUENCE [LARGE SCALE GENOMIC DNA]</scope>
    <source>
        <strain evidence="2 3">3_1_12</strain>
    </source>
</reference>
<evidence type="ECO:0000313" key="2">
    <source>
        <dbReference type="EMBL" id="EFR53392.1"/>
    </source>
</evidence>
<feature type="transmembrane region" description="Helical" evidence="1">
    <location>
        <begin position="30"/>
        <end position="51"/>
    </location>
</feature>
<accession>A0ABN0BKD7</accession>
<evidence type="ECO:0000256" key="1">
    <source>
        <dbReference type="SAM" id="Phobius"/>
    </source>
</evidence>
<protein>
    <submittedName>
        <fullName evidence="2">Uncharacterized protein</fullName>
    </submittedName>
</protein>
<evidence type="ECO:0000313" key="3">
    <source>
        <dbReference type="Proteomes" id="UP000005101"/>
    </source>
</evidence>
<gene>
    <name evidence="2" type="ORF">BFAG_02087</name>
</gene>
<organism evidence="2 3">
    <name type="scientific">Bacteroides fragilis 3_1_12</name>
    <dbReference type="NCBI Taxonomy" id="457424"/>
    <lineage>
        <taxon>Bacteria</taxon>
        <taxon>Pseudomonadati</taxon>
        <taxon>Bacteroidota</taxon>
        <taxon>Bacteroidia</taxon>
        <taxon>Bacteroidales</taxon>
        <taxon>Bacteroidaceae</taxon>
        <taxon>Bacteroides</taxon>
    </lineage>
</organism>
<proteinExistence type="predicted"/>
<dbReference type="EMBL" id="EQ973213">
    <property type="protein sequence ID" value="EFR53392.1"/>
    <property type="molecule type" value="Genomic_DNA"/>
</dbReference>